<evidence type="ECO:0000256" key="1">
    <source>
        <dbReference type="SAM" id="Phobius"/>
    </source>
</evidence>
<dbReference type="EMBL" id="JANUCQ010000002">
    <property type="protein sequence ID" value="MCS3922030.1"/>
    <property type="molecule type" value="Genomic_DNA"/>
</dbReference>
<proteinExistence type="predicted"/>
<comment type="caution">
    <text evidence="2">The sequence shown here is derived from an EMBL/GenBank/DDBJ whole genome shotgun (WGS) entry which is preliminary data.</text>
</comment>
<name>A0ABT2EYM1_METVO</name>
<keyword evidence="1" id="KW-0472">Membrane</keyword>
<keyword evidence="1" id="KW-1133">Transmembrane helix</keyword>
<reference evidence="2" key="1">
    <citation type="submission" date="2022-08" db="EMBL/GenBank/DDBJ databases">
        <title>Genomic Encyclopedia of Type Strains, Phase V (KMG-V): Genome sequencing to study the core and pangenomes of soil and plant-associated prokaryotes.</title>
        <authorList>
            <person name="Whitman W."/>
        </authorList>
    </citation>
    <scope>NUCLEOTIDE SEQUENCE</scope>
    <source>
        <strain evidence="2">PS</strain>
    </source>
</reference>
<accession>A0ABT2EYM1</accession>
<protein>
    <submittedName>
        <fullName evidence="2">Uncharacterized protein</fullName>
    </submittedName>
</protein>
<evidence type="ECO:0000313" key="2">
    <source>
        <dbReference type="EMBL" id="MCS3922030.1"/>
    </source>
</evidence>
<evidence type="ECO:0000313" key="3">
    <source>
        <dbReference type="Proteomes" id="UP001140258"/>
    </source>
</evidence>
<keyword evidence="1" id="KW-0812">Transmembrane</keyword>
<sequence length="84" mass="9782">MTEEPNKFDKGFTYGVIKRYTSNIEGLYNFASKRHTIVKYLIYIFLILFSIEGIIIFAISLVVYIFWLLAIIVIILRSIVGPFI</sequence>
<dbReference type="RefSeq" id="WP_259051185.1">
    <property type="nucleotide sequence ID" value="NZ_JANUCQ010000002.1"/>
</dbReference>
<feature type="transmembrane region" description="Helical" evidence="1">
    <location>
        <begin position="65"/>
        <end position="83"/>
    </location>
</feature>
<keyword evidence="3" id="KW-1185">Reference proteome</keyword>
<dbReference type="Proteomes" id="UP001140258">
    <property type="component" value="Unassembled WGS sequence"/>
</dbReference>
<organism evidence="2 3">
    <name type="scientific">Methanococcus voltae PS</name>
    <dbReference type="NCBI Taxonomy" id="523842"/>
    <lineage>
        <taxon>Archaea</taxon>
        <taxon>Methanobacteriati</taxon>
        <taxon>Methanobacteriota</taxon>
        <taxon>Methanomada group</taxon>
        <taxon>Methanococci</taxon>
        <taxon>Methanococcales</taxon>
        <taxon>Methanococcaceae</taxon>
        <taxon>Methanococcus</taxon>
    </lineage>
</organism>
<gene>
    <name evidence="2" type="ORF">M2325_000715</name>
</gene>
<feature type="transmembrane region" description="Helical" evidence="1">
    <location>
        <begin position="40"/>
        <end position="59"/>
    </location>
</feature>